<protein>
    <recommendedName>
        <fullName evidence="2">Anti-sigma factor antagonist</fullName>
    </recommendedName>
</protein>
<dbReference type="EMBL" id="QSRA01000011">
    <property type="protein sequence ID" value="RGK82678.1"/>
    <property type="molecule type" value="Genomic_DNA"/>
</dbReference>
<dbReference type="NCBIfam" id="TIGR00377">
    <property type="entry name" value="ant_ant_sig"/>
    <property type="match status" value="1"/>
</dbReference>
<evidence type="ECO:0000313" key="19">
    <source>
        <dbReference type="EMBL" id="RHL88623.1"/>
    </source>
</evidence>
<dbReference type="Proteomes" id="UP000580130">
    <property type="component" value="Unassembled WGS sequence"/>
</dbReference>
<dbReference type="InterPro" id="IPR003658">
    <property type="entry name" value="Anti-sigma_ant"/>
</dbReference>
<reference evidence="21 38" key="2">
    <citation type="submission" date="2019-07" db="EMBL/GenBank/DDBJ databases">
        <authorList>
            <person name="Hibberd C M."/>
            <person name="Gehrig L. J."/>
            <person name="Chang H.-W."/>
            <person name="Venkatesh S."/>
        </authorList>
    </citation>
    <scope>NUCLEOTIDE SEQUENCE [LARGE SCALE GENOMIC DNA]</scope>
    <source>
        <strain evidence="21">Dorea_formicigenerans_SSTS_Bg7063</strain>
    </source>
</reference>
<accession>A0A3E5GU27</accession>
<evidence type="ECO:0000313" key="7">
    <source>
        <dbReference type="EMBL" id="RGK82678.1"/>
    </source>
</evidence>
<dbReference type="Proteomes" id="UP000284883">
    <property type="component" value="Unassembled WGS sequence"/>
</dbReference>
<dbReference type="Proteomes" id="UP000266376">
    <property type="component" value="Unassembled WGS sequence"/>
</dbReference>
<evidence type="ECO:0000313" key="33">
    <source>
        <dbReference type="Proteomes" id="UP000284962"/>
    </source>
</evidence>
<dbReference type="EMBL" id="QSFS01000002">
    <property type="protein sequence ID" value="RHA72140.1"/>
    <property type="molecule type" value="Genomic_DNA"/>
</dbReference>
<dbReference type="EMBL" id="QSVB01000016">
    <property type="protein sequence ID" value="RGN88834.1"/>
    <property type="molecule type" value="Genomic_DNA"/>
</dbReference>
<dbReference type="EMBL" id="QRPD01000004">
    <property type="protein sequence ID" value="RHL88623.1"/>
    <property type="molecule type" value="Genomic_DNA"/>
</dbReference>
<organism evidence="9 24">
    <name type="scientific">Dorea formicigenerans</name>
    <dbReference type="NCBI Taxonomy" id="39486"/>
    <lineage>
        <taxon>Bacteria</taxon>
        <taxon>Bacillati</taxon>
        <taxon>Bacillota</taxon>
        <taxon>Clostridia</taxon>
        <taxon>Lachnospirales</taxon>
        <taxon>Lachnospiraceae</taxon>
        <taxon>Dorea</taxon>
    </lineage>
</organism>
<dbReference type="EMBL" id="QRUK01000031">
    <property type="protein sequence ID" value="RGR56158.1"/>
    <property type="molecule type" value="Genomic_DNA"/>
</dbReference>
<evidence type="ECO:0000313" key="24">
    <source>
        <dbReference type="Proteomes" id="UP000261055"/>
    </source>
</evidence>
<evidence type="ECO:0000313" key="5">
    <source>
        <dbReference type="EMBL" id="RGI81561.1"/>
    </source>
</evidence>
<evidence type="ECO:0000256" key="2">
    <source>
        <dbReference type="RuleBase" id="RU003749"/>
    </source>
</evidence>
<dbReference type="EMBL" id="QRNS01000012">
    <property type="protein sequence ID" value="RHK63053.1"/>
    <property type="molecule type" value="Genomic_DNA"/>
</dbReference>
<dbReference type="InterPro" id="IPR002645">
    <property type="entry name" value="STAS_dom"/>
</dbReference>
<dbReference type="CDD" id="cd07043">
    <property type="entry name" value="STAS_anti-anti-sigma_factors"/>
    <property type="match status" value="1"/>
</dbReference>
<evidence type="ECO:0000313" key="32">
    <source>
        <dbReference type="Proteomes" id="UP000284883"/>
    </source>
</evidence>
<gene>
    <name evidence="21" type="primary">spoIIAA</name>
    <name evidence="21" type="ORF">DFSSTS7063_03009</name>
    <name evidence="18" type="ORF">DW054_08690</name>
    <name evidence="17" type="ORF">DW658_10810</name>
    <name evidence="16" type="ORF">DW860_04465</name>
    <name evidence="15" type="ORF">DW885_09670</name>
    <name evidence="14" type="ORF">DW924_02195</name>
    <name evidence="13" type="ORF">DW957_01755</name>
    <name evidence="12" type="ORF">DWV67_15130</name>
    <name evidence="11" type="ORF">DWX78_11590</name>
    <name evidence="10" type="ORF">DWY33_13275</name>
    <name evidence="20" type="ORF">DWZ24_04330</name>
    <name evidence="19" type="ORF">DWZ98_06250</name>
    <name evidence="9" type="ORF">DXB12_07155</name>
    <name evidence="8" type="ORF">DXB36_12815</name>
    <name evidence="7" type="ORF">DXC93_09240</name>
    <name evidence="6" type="ORF">DXD10_14110</name>
    <name evidence="5" type="ORF">DXD84_13260</name>
    <name evidence="4" type="ORF">HF855_00990</name>
</gene>
<evidence type="ECO:0000313" key="8">
    <source>
        <dbReference type="EMBL" id="RGN88834.1"/>
    </source>
</evidence>
<comment type="similarity">
    <text evidence="1 2">Belongs to the anti-sigma-factor antagonist family.</text>
</comment>
<name>A0A3E5GU27_9FIRM</name>
<dbReference type="EMBL" id="QRHN01000014">
    <property type="protein sequence ID" value="RHF77753.1"/>
    <property type="molecule type" value="Genomic_DNA"/>
</dbReference>
<dbReference type="Proteomes" id="UP000285666">
    <property type="component" value="Unassembled WGS sequence"/>
</dbReference>
<evidence type="ECO:0000313" key="28">
    <source>
        <dbReference type="Proteomes" id="UP000283325"/>
    </source>
</evidence>
<proteinExistence type="inferred from homology"/>
<evidence type="ECO:0000313" key="23">
    <source>
        <dbReference type="Proteomes" id="UP000260841"/>
    </source>
</evidence>
<evidence type="ECO:0000313" key="25">
    <source>
        <dbReference type="Proteomes" id="UP000261208"/>
    </source>
</evidence>
<evidence type="ECO:0000313" key="36">
    <source>
        <dbReference type="Proteomes" id="UP000285666"/>
    </source>
</evidence>
<dbReference type="Proteomes" id="UP000261324">
    <property type="component" value="Unassembled WGS sequence"/>
</dbReference>
<dbReference type="PANTHER" id="PTHR33495">
    <property type="entry name" value="ANTI-SIGMA FACTOR ANTAGONIST TM_1081-RELATED-RELATED"/>
    <property type="match status" value="1"/>
</dbReference>
<evidence type="ECO:0000313" key="11">
    <source>
        <dbReference type="EMBL" id="RGS69199.1"/>
    </source>
</evidence>
<dbReference type="AlphaFoldDB" id="A0A3E5GU27"/>
<evidence type="ECO:0000313" key="16">
    <source>
        <dbReference type="EMBL" id="RHC09594.1"/>
    </source>
</evidence>
<dbReference type="InterPro" id="IPR036513">
    <property type="entry name" value="STAS_dom_sf"/>
</dbReference>
<dbReference type="EMBL" id="QSEW01000002">
    <property type="protein sequence ID" value="RHA01559.1"/>
    <property type="molecule type" value="Genomic_DNA"/>
</dbReference>
<evidence type="ECO:0000313" key="29">
    <source>
        <dbReference type="Proteomes" id="UP000283652"/>
    </source>
</evidence>
<dbReference type="Proteomes" id="UP000358366">
    <property type="component" value="Unassembled WGS sequence"/>
</dbReference>
<dbReference type="Proteomes" id="UP000284152">
    <property type="component" value="Unassembled WGS sequence"/>
</dbReference>
<dbReference type="Proteomes" id="UP000284742">
    <property type="component" value="Unassembled WGS sequence"/>
</dbReference>
<dbReference type="Pfam" id="PF01740">
    <property type="entry name" value="STAS"/>
    <property type="match status" value="1"/>
</dbReference>
<evidence type="ECO:0000313" key="20">
    <source>
        <dbReference type="EMBL" id="RHN18432.1"/>
    </source>
</evidence>
<dbReference type="Proteomes" id="UP000285652">
    <property type="component" value="Unassembled WGS sequence"/>
</dbReference>
<dbReference type="GeneID" id="92863126"/>
<evidence type="ECO:0000313" key="26">
    <source>
        <dbReference type="Proteomes" id="UP000261324"/>
    </source>
</evidence>
<dbReference type="Proteomes" id="UP000261208">
    <property type="component" value="Unassembled WGS sequence"/>
</dbReference>
<evidence type="ECO:0000313" key="13">
    <source>
        <dbReference type="EMBL" id="RHA01559.1"/>
    </source>
</evidence>
<dbReference type="EMBL" id="CABHNI010000054">
    <property type="protein sequence ID" value="VUX21970.1"/>
    <property type="molecule type" value="Genomic_DNA"/>
</dbReference>
<evidence type="ECO:0000313" key="39">
    <source>
        <dbReference type="Proteomes" id="UP000580130"/>
    </source>
</evidence>
<evidence type="ECO:0000313" key="10">
    <source>
        <dbReference type="EMBL" id="RGR56158.1"/>
    </source>
</evidence>
<evidence type="ECO:0000313" key="6">
    <source>
        <dbReference type="EMBL" id="RGK44815.1"/>
    </source>
</evidence>
<evidence type="ECO:0000313" key="15">
    <source>
        <dbReference type="EMBL" id="RHB39069.1"/>
    </source>
</evidence>
<dbReference type="EMBL" id="QSHK01000002">
    <property type="protein sequence ID" value="RHC09594.1"/>
    <property type="molecule type" value="Genomic_DNA"/>
</dbReference>
<dbReference type="Gene3D" id="3.30.750.24">
    <property type="entry name" value="STAS domain"/>
    <property type="match status" value="1"/>
</dbReference>
<dbReference type="EMBL" id="QRVU01000062">
    <property type="protein sequence ID" value="RGS69199.1"/>
    <property type="molecule type" value="Genomic_DNA"/>
</dbReference>
<evidence type="ECO:0000313" key="22">
    <source>
        <dbReference type="Proteomes" id="UP000260664"/>
    </source>
</evidence>
<evidence type="ECO:0000313" key="17">
    <source>
        <dbReference type="EMBL" id="RHF77753.1"/>
    </source>
</evidence>
<evidence type="ECO:0000313" key="31">
    <source>
        <dbReference type="Proteomes" id="UP000284742"/>
    </source>
</evidence>
<dbReference type="EMBL" id="QRQQ01000002">
    <property type="protein sequence ID" value="RHN18432.1"/>
    <property type="molecule type" value="Genomic_DNA"/>
</dbReference>
<reference evidence="22 23" key="1">
    <citation type="submission" date="2018-08" db="EMBL/GenBank/DDBJ databases">
        <title>A genome reference for cultivated species of the human gut microbiota.</title>
        <authorList>
            <person name="Zou Y."/>
            <person name="Xue W."/>
            <person name="Luo G."/>
        </authorList>
    </citation>
    <scope>NUCLEOTIDE SEQUENCE [LARGE SCALE GENOMIC DNA]</scope>
    <source>
        <strain evidence="12 27">AF12-11</strain>
        <strain evidence="11 37">AF21-25</strain>
        <strain evidence="10 29">AF25-11</strain>
        <strain evidence="20 35">AF31-13BH</strain>
        <strain evidence="19 28">AF36-1BH</strain>
        <strain evidence="18 30">AF42-21</strain>
        <strain evidence="17 36">AM23-7AC</strain>
        <strain evidence="16 31">AM37-5</strain>
        <strain evidence="15 32">AM40-15AC</strain>
        <strain evidence="14 34">AM42-8</strain>
        <strain evidence="13 33">AM46-16</strain>
        <strain evidence="9 24">OM02-12</strain>
        <strain evidence="8 23">OM03-2</strain>
        <strain evidence="7 26">TF09-3</strain>
        <strain evidence="6 25">TF11-11</strain>
        <strain evidence="5 22">TM09-19AC</strain>
    </source>
</reference>
<dbReference type="Proteomes" id="UP000284962">
    <property type="component" value="Unassembled WGS sequence"/>
</dbReference>
<feature type="domain" description="STAS" evidence="3">
    <location>
        <begin position="1"/>
        <end position="103"/>
    </location>
</feature>
<evidence type="ECO:0000313" key="14">
    <source>
        <dbReference type="EMBL" id="RHA72140.1"/>
    </source>
</evidence>
<evidence type="ECO:0000313" key="38">
    <source>
        <dbReference type="Proteomes" id="UP000358366"/>
    </source>
</evidence>
<dbReference type="EMBL" id="QSAJ01000059">
    <property type="protein sequence ID" value="RGW48133.1"/>
    <property type="molecule type" value="Genomic_DNA"/>
</dbReference>
<evidence type="ECO:0000313" key="12">
    <source>
        <dbReference type="EMBL" id="RGW48133.1"/>
    </source>
</evidence>
<evidence type="ECO:0000259" key="3">
    <source>
        <dbReference type="PROSITE" id="PS50801"/>
    </source>
</evidence>
<dbReference type="PROSITE" id="PS50801">
    <property type="entry name" value="STAS"/>
    <property type="match status" value="1"/>
</dbReference>
<dbReference type="EMBL" id="JABAFX010000002">
    <property type="protein sequence ID" value="NME56035.1"/>
    <property type="molecule type" value="Genomic_DNA"/>
</dbReference>
<dbReference type="EMBL" id="QSQQ01000022">
    <property type="protein sequence ID" value="RGK44815.1"/>
    <property type="molecule type" value="Genomic_DNA"/>
</dbReference>
<sequence>MKYQVQENCLTIFLPHELDHHNAEEIRRESDHLIIRNHIRYIIFDFAETDFMDSSGIGMIMGRYRQIYMLGGEICAAHANERVKKILTMSGVTKIMEIIEEDQ</sequence>
<evidence type="ECO:0000313" key="35">
    <source>
        <dbReference type="Proteomes" id="UP000285652"/>
    </source>
</evidence>
<dbReference type="Proteomes" id="UP000260664">
    <property type="component" value="Unassembled WGS sequence"/>
</dbReference>
<dbReference type="Proteomes" id="UP000283652">
    <property type="component" value="Unassembled WGS sequence"/>
</dbReference>
<dbReference type="RefSeq" id="WP_005332457.1">
    <property type="nucleotide sequence ID" value="NZ_AP031430.1"/>
</dbReference>
<evidence type="ECO:0000256" key="1">
    <source>
        <dbReference type="ARBA" id="ARBA00009013"/>
    </source>
</evidence>
<dbReference type="Proteomes" id="UP000285981">
    <property type="component" value="Unassembled WGS sequence"/>
</dbReference>
<evidence type="ECO:0000313" key="34">
    <source>
        <dbReference type="Proteomes" id="UP000285642"/>
    </source>
</evidence>
<dbReference type="EMBL" id="QSVQ01000007">
    <property type="protein sequence ID" value="RGO51102.1"/>
    <property type="molecule type" value="Genomic_DNA"/>
</dbReference>
<dbReference type="SUPFAM" id="SSF52091">
    <property type="entry name" value="SpoIIaa-like"/>
    <property type="match status" value="1"/>
</dbReference>
<evidence type="ECO:0000313" key="4">
    <source>
        <dbReference type="EMBL" id="NME56035.1"/>
    </source>
</evidence>
<dbReference type="Proteomes" id="UP000261055">
    <property type="component" value="Unassembled WGS sequence"/>
</dbReference>
<evidence type="ECO:0000313" key="9">
    <source>
        <dbReference type="EMBL" id="RGO51102.1"/>
    </source>
</evidence>
<dbReference type="EMBL" id="QSOI01000022">
    <property type="protein sequence ID" value="RGI81561.1"/>
    <property type="molecule type" value="Genomic_DNA"/>
</dbReference>
<dbReference type="PANTHER" id="PTHR33495:SF2">
    <property type="entry name" value="ANTI-SIGMA FACTOR ANTAGONIST TM_1081-RELATED"/>
    <property type="match status" value="1"/>
</dbReference>
<dbReference type="Proteomes" id="UP000283325">
    <property type="component" value="Unassembled WGS sequence"/>
</dbReference>
<dbReference type="EMBL" id="QSGQ01000006">
    <property type="protein sequence ID" value="RHB39069.1"/>
    <property type="molecule type" value="Genomic_DNA"/>
</dbReference>
<evidence type="ECO:0000313" key="27">
    <source>
        <dbReference type="Proteomes" id="UP000266376"/>
    </source>
</evidence>
<evidence type="ECO:0000313" key="37">
    <source>
        <dbReference type="Proteomes" id="UP000285981"/>
    </source>
</evidence>
<keyword evidence="24" id="KW-1185">Reference proteome</keyword>
<dbReference type="Proteomes" id="UP000285642">
    <property type="component" value="Unassembled WGS sequence"/>
</dbReference>
<dbReference type="GO" id="GO:0043856">
    <property type="term" value="F:anti-sigma factor antagonist activity"/>
    <property type="evidence" value="ECO:0007669"/>
    <property type="project" value="InterPro"/>
</dbReference>
<evidence type="ECO:0000313" key="21">
    <source>
        <dbReference type="EMBL" id="VUX21970.1"/>
    </source>
</evidence>
<reference evidence="4 39" key="3">
    <citation type="submission" date="2020-04" db="EMBL/GenBank/DDBJ databases">
        <authorList>
            <person name="Hitch T.C.A."/>
            <person name="Wylensek D."/>
            <person name="Clavel T."/>
        </authorList>
    </citation>
    <scope>NUCLEOTIDE SEQUENCE [LARGE SCALE GENOMIC DNA]</scope>
    <source>
        <strain evidence="4 39">BSM-383-APC-5F</strain>
    </source>
</reference>
<evidence type="ECO:0000313" key="18">
    <source>
        <dbReference type="EMBL" id="RHK63053.1"/>
    </source>
</evidence>
<dbReference type="Proteomes" id="UP000260841">
    <property type="component" value="Unassembled WGS sequence"/>
</dbReference>
<evidence type="ECO:0000313" key="30">
    <source>
        <dbReference type="Proteomes" id="UP000284152"/>
    </source>
</evidence>